<name>A0AAE1SN85_9SOLA</name>
<reference evidence="1" key="1">
    <citation type="submission" date="2023-12" db="EMBL/GenBank/DDBJ databases">
        <title>Genome assembly of Anisodus tanguticus.</title>
        <authorList>
            <person name="Wang Y.-J."/>
        </authorList>
    </citation>
    <scope>NUCLEOTIDE SEQUENCE</scope>
    <source>
        <strain evidence="1">KB-2021</strain>
        <tissue evidence="1">Leaf</tissue>
    </source>
</reference>
<keyword evidence="2" id="KW-1185">Reference proteome</keyword>
<proteinExistence type="predicted"/>
<gene>
    <name evidence="1" type="ORF">RND71_007180</name>
</gene>
<sequence length="67" mass="8010">MTMHLTIVKPGRWIMMMENTNLELRPLKRERLKFGISLCLFLQDSEPFTFPDAEDDDISERVDDYLF</sequence>
<accession>A0AAE1SN85</accession>
<comment type="caution">
    <text evidence="1">The sequence shown here is derived from an EMBL/GenBank/DDBJ whole genome shotgun (WGS) entry which is preliminary data.</text>
</comment>
<evidence type="ECO:0000313" key="1">
    <source>
        <dbReference type="EMBL" id="KAK4371796.1"/>
    </source>
</evidence>
<dbReference type="AlphaFoldDB" id="A0AAE1SN85"/>
<dbReference type="EMBL" id="JAVYJV010000004">
    <property type="protein sequence ID" value="KAK4371796.1"/>
    <property type="molecule type" value="Genomic_DNA"/>
</dbReference>
<evidence type="ECO:0000313" key="2">
    <source>
        <dbReference type="Proteomes" id="UP001291623"/>
    </source>
</evidence>
<protein>
    <submittedName>
        <fullName evidence="1">Uncharacterized protein</fullName>
    </submittedName>
</protein>
<organism evidence="1 2">
    <name type="scientific">Anisodus tanguticus</name>
    <dbReference type="NCBI Taxonomy" id="243964"/>
    <lineage>
        <taxon>Eukaryota</taxon>
        <taxon>Viridiplantae</taxon>
        <taxon>Streptophyta</taxon>
        <taxon>Embryophyta</taxon>
        <taxon>Tracheophyta</taxon>
        <taxon>Spermatophyta</taxon>
        <taxon>Magnoliopsida</taxon>
        <taxon>eudicotyledons</taxon>
        <taxon>Gunneridae</taxon>
        <taxon>Pentapetalae</taxon>
        <taxon>asterids</taxon>
        <taxon>lamiids</taxon>
        <taxon>Solanales</taxon>
        <taxon>Solanaceae</taxon>
        <taxon>Solanoideae</taxon>
        <taxon>Hyoscyameae</taxon>
        <taxon>Anisodus</taxon>
    </lineage>
</organism>
<dbReference type="Proteomes" id="UP001291623">
    <property type="component" value="Unassembled WGS sequence"/>
</dbReference>